<dbReference type="EMBL" id="SWJZ01000056">
    <property type="protein sequence ID" value="TKD17660.1"/>
    <property type="molecule type" value="Genomic_DNA"/>
</dbReference>
<gene>
    <name evidence="1" type="ORF">FBT96_13180</name>
</gene>
<organism evidence="1 2">
    <name type="scientific">Rhodobacter capsulatus</name>
    <name type="common">Rhodopseudomonas capsulata</name>
    <dbReference type="NCBI Taxonomy" id="1061"/>
    <lineage>
        <taxon>Bacteria</taxon>
        <taxon>Pseudomonadati</taxon>
        <taxon>Pseudomonadota</taxon>
        <taxon>Alphaproteobacteria</taxon>
        <taxon>Rhodobacterales</taxon>
        <taxon>Rhodobacter group</taxon>
        <taxon>Rhodobacter</taxon>
    </lineage>
</organism>
<dbReference type="AlphaFoldDB" id="A0A4U1JNY1"/>
<evidence type="ECO:0000313" key="1">
    <source>
        <dbReference type="EMBL" id="TKD17660.1"/>
    </source>
</evidence>
<dbReference type="Proteomes" id="UP000310597">
    <property type="component" value="Unassembled WGS sequence"/>
</dbReference>
<reference evidence="1 2" key="1">
    <citation type="submission" date="2019-04" db="EMBL/GenBank/DDBJ databases">
        <title>Draft Whole-Genome sequence of the purple photosynthetic bacterium Rhodobacter capsulatus SP108 with an indigenous class A beta-lactamase.</title>
        <authorList>
            <person name="Robertson S."/>
            <person name="Meyer T.E."/>
            <person name="Kyndt J.A."/>
        </authorList>
    </citation>
    <scope>NUCLEOTIDE SEQUENCE [LARGE SCALE GENOMIC DNA]</scope>
    <source>
        <strain evidence="1 2">SP108</strain>
    </source>
</reference>
<sequence length="169" mass="18865">MTPDDIFDPLRPMLYVTDCLRTGKLTEFDPGIAPLLLTQRLITGANPFAEVLRQDLRDLCDRIDTIAGTVPEPSTLADAPRIDRWCGAIVDELPVLVGVVTGHPRLRHGARCITSPLVRIEPDKGWARTFSRYYRLGRPDRSCLTDLLAEGRLRPDTRAFDIPASGVWS</sequence>
<dbReference type="InterPro" id="IPR046574">
    <property type="entry name" value="DUF6634"/>
</dbReference>
<name>A0A4U1JNY1_RHOCA</name>
<dbReference type="OrthoDB" id="7870532at2"/>
<dbReference type="Pfam" id="PF20339">
    <property type="entry name" value="DUF6634"/>
    <property type="match status" value="1"/>
</dbReference>
<accession>A0A4U1JNY1</accession>
<protein>
    <submittedName>
        <fullName evidence="1">Uncharacterized protein</fullName>
    </submittedName>
</protein>
<evidence type="ECO:0000313" key="2">
    <source>
        <dbReference type="Proteomes" id="UP000310597"/>
    </source>
</evidence>
<proteinExistence type="predicted"/>
<comment type="caution">
    <text evidence="1">The sequence shown here is derived from an EMBL/GenBank/DDBJ whole genome shotgun (WGS) entry which is preliminary data.</text>
</comment>
<dbReference type="RefSeq" id="WP_136907393.1">
    <property type="nucleotide sequence ID" value="NZ_SWJZ01000056.1"/>
</dbReference>